<protein>
    <recommendedName>
        <fullName evidence="2">Peptidyl-prolyl cis-trans isomerase</fullName>
        <shortName evidence="2">PPIase</shortName>
        <ecNumber evidence="2">5.2.1.8</ecNumber>
    </recommendedName>
</protein>
<evidence type="ECO:0000259" key="3">
    <source>
        <dbReference type="PROSITE" id="PS50072"/>
    </source>
</evidence>
<comment type="similarity">
    <text evidence="1 2">Belongs to the cyclophilin-type PPIase family.</text>
</comment>
<dbReference type="GO" id="GO:0005737">
    <property type="term" value="C:cytoplasm"/>
    <property type="evidence" value="ECO:0007669"/>
    <property type="project" value="TreeGrafter"/>
</dbReference>
<dbReference type="PROSITE" id="PS50072">
    <property type="entry name" value="CSA_PPIASE_2"/>
    <property type="match status" value="1"/>
</dbReference>
<reference evidence="4" key="1">
    <citation type="journal article" date="2019" name="Database">
        <title>The radish genome database (RadishGD): an integrated information resource for radish genomics.</title>
        <authorList>
            <person name="Yu H.J."/>
            <person name="Baek S."/>
            <person name="Lee Y.J."/>
            <person name="Cho A."/>
            <person name="Mun J.H."/>
        </authorList>
    </citation>
    <scope>NUCLEOTIDE SEQUENCE [LARGE SCALE GENOMIC DNA]</scope>
    <source>
        <strain evidence="4">cv. WK10039</strain>
    </source>
</reference>
<feature type="domain" description="PPIase cyclophilin-type" evidence="3">
    <location>
        <begin position="1"/>
        <end position="127"/>
    </location>
</feature>
<name>A0A6J0M2B3_RAPSA</name>
<dbReference type="InterPro" id="IPR029000">
    <property type="entry name" value="Cyclophilin-like_dom_sf"/>
</dbReference>
<keyword evidence="2" id="KW-0697">Rotamase</keyword>
<dbReference type="GO" id="GO:0003755">
    <property type="term" value="F:peptidyl-prolyl cis-trans isomerase activity"/>
    <property type="evidence" value="ECO:0007669"/>
    <property type="project" value="UniProtKB-UniRule"/>
</dbReference>
<dbReference type="EC" id="5.2.1.8" evidence="2"/>
<dbReference type="PANTHER" id="PTHR11071">
    <property type="entry name" value="PEPTIDYL-PROLYL CIS-TRANS ISOMERASE"/>
    <property type="match status" value="1"/>
</dbReference>
<dbReference type="PRINTS" id="PR00153">
    <property type="entry name" value="CSAPPISMRASE"/>
</dbReference>
<dbReference type="SUPFAM" id="SSF50891">
    <property type="entry name" value="Cyclophilin-like"/>
    <property type="match status" value="1"/>
</dbReference>
<dbReference type="GO" id="GO:0006457">
    <property type="term" value="P:protein folding"/>
    <property type="evidence" value="ECO:0007669"/>
    <property type="project" value="TreeGrafter"/>
</dbReference>
<dbReference type="RefSeq" id="XP_018465791.2">
    <property type="nucleotide sequence ID" value="XM_018610289.2"/>
</dbReference>
<evidence type="ECO:0000313" key="5">
    <source>
        <dbReference type="RefSeq" id="XP_018465791.2"/>
    </source>
</evidence>
<keyword evidence="2" id="KW-0413">Isomerase</keyword>
<dbReference type="InterPro" id="IPR002130">
    <property type="entry name" value="Cyclophilin-type_PPIase_dom"/>
</dbReference>
<dbReference type="AlphaFoldDB" id="A0A6J0M2B3"/>
<accession>A0A6J0M2B3</accession>
<dbReference type="PANTHER" id="PTHR11071:SF561">
    <property type="entry name" value="PEPTIDYL-PROLYL CIS-TRANS ISOMERASE D-RELATED"/>
    <property type="match status" value="1"/>
</dbReference>
<dbReference type="Proteomes" id="UP000504610">
    <property type="component" value="Chromosome 2"/>
</dbReference>
<evidence type="ECO:0000256" key="2">
    <source>
        <dbReference type="RuleBase" id="RU363019"/>
    </source>
</evidence>
<dbReference type="OrthoDB" id="1935956at2759"/>
<gene>
    <name evidence="5" type="primary">LOC108837226</name>
</gene>
<keyword evidence="4" id="KW-1185">Reference proteome</keyword>
<evidence type="ECO:0000313" key="4">
    <source>
        <dbReference type="Proteomes" id="UP000504610"/>
    </source>
</evidence>
<dbReference type="Gene3D" id="2.40.100.10">
    <property type="entry name" value="Cyclophilin-like"/>
    <property type="match status" value="2"/>
</dbReference>
<dbReference type="GeneID" id="108837226"/>
<dbReference type="GO" id="GO:0016018">
    <property type="term" value="F:cyclosporin A binding"/>
    <property type="evidence" value="ECO:0007669"/>
    <property type="project" value="TreeGrafter"/>
</dbReference>
<sequence>MVIELFADTNPLTAENFRALCTGEKGIGESGLPLHYKGTVIHGIIPDDDIWFGGDITHGNGLGGESIYGLNHQSTPKSLRATTTTDGEHIVVGRVLDGLDVIATVGKTVGNEFVYPSEPVTIADCGQILPESGGSAVSTTVDYSAFVLDLVSDYSAPVIFKKLLDQLRYAQLKIAKLETAMAKETYAYEMGYSRGNALASVVMARRMMADEDEGEGLVKKKRRK</sequence>
<proteinExistence type="inferred from homology"/>
<organism evidence="4 5">
    <name type="scientific">Raphanus sativus</name>
    <name type="common">Radish</name>
    <name type="synonym">Raphanus raphanistrum var. sativus</name>
    <dbReference type="NCBI Taxonomy" id="3726"/>
    <lineage>
        <taxon>Eukaryota</taxon>
        <taxon>Viridiplantae</taxon>
        <taxon>Streptophyta</taxon>
        <taxon>Embryophyta</taxon>
        <taxon>Tracheophyta</taxon>
        <taxon>Spermatophyta</taxon>
        <taxon>Magnoliopsida</taxon>
        <taxon>eudicotyledons</taxon>
        <taxon>Gunneridae</taxon>
        <taxon>Pentapetalae</taxon>
        <taxon>rosids</taxon>
        <taxon>malvids</taxon>
        <taxon>Brassicales</taxon>
        <taxon>Brassicaceae</taxon>
        <taxon>Brassiceae</taxon>
        <taxon>Raphanus</taxon>
    </lineage>
</organism>
<comment type="catalytic activity">
    <reaction evidence="2">
        <text>[protein]-peptidylproline (omega=180) = [protein]-peptidylproline (omega=0)</text>
        <dbReference type="Rhea" id="RHEA:16237"/>
        <dbReference type="Rhea" id="RHEA-COMP:10747"/>
        <dbReference type="Rhea" id="RHEA-COMP:10748"/>
        <dbReference type="ChEBI" id="CHEBI:83833"/>
        <dbReference type="ChEBI" id="CHEBI:83834"/>
        <dbReference type="EC" id="5.2.1.8"/>
    </reaction>
</comment>
<dbReference type="Pfam" id="PF00160">
    <property type="entry name" value="Pro_isomerase"/>
    <property type="match status" value="1"/>
</dbReference>
<reference evidence="5" key="2">
    <citation type="submission" date="2025-08" db="UniProtKB">
        <authorList>
            <consortium name="RefSeq"/>
        </authorList>
    </citation>
    <scope>IDENTIFICATION</scope>
    <source>
        <tissue evidence="5">Leaf</tissue>
    </source>
</reference>
<dbReference type="KEGG" id="rsz:108837226"/>
<evidence type="ECO:0000256" key="1">
    <source>
        <dbReference type="ARBA" id="ARBA00007365"/>
    </source>
</evidence>
<comment type="function">
    <text evidence="2">PPIases accelerate the folding of proteins. It catalyzes the cis-trans isomerization of proline imidic peptide bonds in oligopeptides.</text>
</comment>